<sequence>MKTLLTLIICILAFSTNAQFPEFQFHKIGEHGSKMGQTALTDLDEDGDLDWIFGERGKLSWFEQKSADDWILHPLGEGAQTDVGGCPIDINNDGKTDFMVGTGWYENTGDAKNSLFPFRNSFTISCHDNVAADVNGDGNIDIIANSNDTNNPYLVWYNVNKEIDQRWEHIIIGEGIHGGVDPKGYGDLDNDGDIDIVQGSSWFENNSGTGFSWTIHPFLIPDGGSRAGQYGLALKTWVTDIDKDGDNDIVEAECDTADTRVFWWENRRNGKKWKFHLISENSTGQDFHSLAVFDFDNDGDEDVFSGGGPMTQGTHQWIIWENTDGKAGSWTKHIILEGYRCHEAKAADVDGDGDIDICSKPWNGNIHVFMENKLID</sequence>
<feature type="chain" id="PRO_5026333557" description="VCBS repeat-containing protein" evidence="2">
    <location>
        <begin position="19"/>
        <end position="376"/>
    </location>
</feature>
<name>A0A6I6K0A0_9BACT</name>
<dbReference type="PANTHER" id="PTHR44103">
    <property type="entry name" value="PROPROTEIN CONVERTASE P"/>
    <property type="match status" value="1"/>
</dbReference>
<feature type="signal peptide" evidence="2">
    <location>
        <begin position="1"/>
        <end position="18"/>
    </location>
</feature>
<evidence type="ECO:0000313" key="4">
    <source>
        <dbReference type="Proteomes" id="UP000428260"/>
    </source>
</evidence>
<accession>A0A6I6K0A0</accession>
<dbReference type="SUPFAM" id="SSF69318">
    <property type="entry name" value="Integrin alpha N-terminal domain"/>
    <property type="match status" value="1"/>
</dbReference>
<dbReference type="Pfam" id="PF13517">
    <property type="entry name" value="FG-GAP_3"/>
    <property type="match status" value="2"/>
</dbReference>
<dbReference type="InterPro" id="IPR028994">
    <property type="entry name" value="Integrin_alpha_N"/>
</dbReference>
<dbReference type="AlphaFoldDB" id="A0A6I6K0A0"/>
<protein>
    <recommendedName>
        <fullName evidence="5">VCBS repeat-containing protein</fullName>
    </recommendedName>
</protein>
<organism evidence="3 4">
    <name type="scientific">Maribellus comscasis</name>
    <dbReference type="NCBI Taxonomy" id="2681766"/>
    <lineage>
        <taxon>Bacteria</taxon>
        <taxon>Pseudomonadati</taxon>
        <taxon>Bacteroidota</taxon>
        <taxon>Bacteroidia</taxon>
        <taxon>Marinilabiliales</taxon>
        <taxon>Prolixibacteraceae</taxon>
        <taxon>Maribellus</taxon>
    </lineage>
</organism>
<dbReference type="PANTHER" id="PTHR44103:SF1">
    <property type="entry name" value="PROPROTEIN CONVERTASE P"/>
    <property type="match status" value="1"/>
</dbReference>
<gene>
    <name evidence="3" type="ORF">GM418_20525</name>
</gene>
<reference evidence="3 4" key="1">
    <citation type="submission" date="2019-11" db="EMBL/GenBank/DDBJ databases">
        <authorList>
            <person name="Zheng R.K."/>
            <person name="Sun C.M."/>
        </authorList>
    </citation>
    <scope>NUCLEOTIDE SEQUENCE [LARGE SCALE GENOMIC DNA]</scope>
    <source>
        <strain evidence="3 4">WC007</strain>
    </source>
</reference>
<keyword evidence="1 2" id="KW-0732">Signal</keyword>
<dbReference type="KEGG" id="mcos:GM418_20525"/>
<evidence type="ECO:0000313" key="3">
    <source>
        <dbReference type="EMBL" id="QGY45967.1"/>
    </source>
</evidence>
<keyword evidence="4" id="KW-1185">Reference proteome</keyword>
<dbReference type="EMBL" id="CP046401">
    <property type="protein sequence ID" value="QGY45967.1"/>
    <property type="molecule type" value="Genomic_DNA"/>
</dbReference>
<dbReference type="Proteomes" id="UP000428260">
    <property type="component" value="Chromosome"/>
</dbReference>
<evidence type="ECO:0000256" key="1">
    <source>
        <dbReference type="ARBA" id="ARBA00022729"/>
    </source>
</evidence>
<dbReference type="RefSeq" id="WP_158869106.1">
    <property type="nucleotide sequence ID" value="NZ_CP046401.1"/>
</dbReference>
<dbReference type="InterPro" id="IPR013517">
    <property type="entry name" value="FG-GAP"/>
</dbReference>
<dbReference type="Gene3D" id="2.130.10.130">
    <property type="entry name" value="Integrin alpha, N-terminal"/>
    <property type="match status" value="2"/>
</dbReference>
<evidence type="ECO:0008006" key="5">
    <source>
        <dbReference type="Google" id="ProtNLM"/>
    </source>
</evidence>
<evidence type="ECO:0000256" key="2">
    <source>
        <dbReference type="SAM" id="SignalP"/>
    </source>
</evidence>
<proteinExistence type="predicted"/>